<dbReference type="Proteomes" id="UP000031668">
    <property type="component" value="Unassembled WGS sequence"/>
</dbReference>
<evidence type="ECO:0000313" key="3">
    <source>
        <dbReference type="Proteomes" id="UP000031668"/>
    </source>
</evidence>
<organism evidence="2 3">
    <name type="scientific">Thelohanellus kitauei</name>
    <name type="common">Myxosporean</name>
    <dbReference type="NCBI Taxonomy" id="669202"/>
    <lineage>
        <taxon>Eukaryota</taxon>
        <taxon>Metazoa</taxon>
        <taxon>Cnidaria</taxon>
        <taxon>Myxozoa</taxon>
        <taxon>Myxosporea</taxon>
        <taxon>Bivalvulida</taxon>
        <taxon>Platysporina</taxon>
        <taxon>Myxobolidae</taxon>
        <taxon>Thelohanellus</taxon>
    </lineage>
</organism>
<keyword evidence="3" id="KW-1185">Reference proteome</keyword>
<accession>A0A0C2JBD4</accession>
<gene>
    <name evidence="2" type="ORF">RF11_15967</name>
</gene>
<dbReference type="AlphaFoldDB" id="A0A0C2JBD4"/>
<keyword evidence="1" id="KW-0812">Transmembrane</keyword>
<protein>
    <recommendedName>
        <fullName evidence="4">Transmembrane protein</fullName>
    </recommendedName>
</protein>
<keyword evidence="1" id="KW-1133">Transmembrane helix</keyword>
<reference evidence="2 3" key="1">
    <citation type="journal article" date="2014" name="Genome Biol. Evol.">
        <title>The genome of the myxosporean Thelohanellus kitauei shows adaptations to nutrient acquisition within its fish host.</title>
        <authorList>
            <person name="Yang Y."/>
            <person name="Xiong J."/>
            <person name="Zhou Z."/>
            <person name="Huo F."/>
            <person name="Miao W."/>
            <person name="Ran C."/>
            <person name="Liu Y."/>
            <person name="Zhang J."/>
            <person name="Feng J."/>
            <person name="Wang M."/>
            <person name="Wang M."/>
            <person name="Wang L."/>
            <person name="Yao B."/>
        </authorList>
    </citation>
    <scope>NUCLEOTIDE SEQUENCE [LARGE SCALE GENOMIC DNA]</scope>
    <source>
        <strain evidence="2">Wuqing</strain>
    </source>
</reference>
<name>A0A0C2JBD4_THEKT</name>
<proteinExistence type="predicted"/>
<evidence type="ECO:0000256" key="1">
    <source>
        <dbReference type="SAM" id="Phobius"/>
    </source>
</evidence>
<keyword evidence="1" id="KW-0472">Membrane</keyword>
<dbReference type="EMBL" id="JWZT01003512">
    <property type="protein sequence ID" value="KII66508.1"/>
    <property type="molecule type" value="Genomic_DNA"/>
</dbReference>
<comment type="caution">
    <text evidence="2">The sequence shown here is derived from an EMBL/GenBank/DDBJ whole genome shotgun (WGS) entry which is preliminary data.</text>
</comment>
<sequence length="278" mass="32669">MLFYIPIAYLILTINCKAYISYFDNPASLFNVTQQDIDINVDISFQVFYNVRGSNFMTFYQRDIRSMSFSDDISLFSLVMHKKYLDIWVKIICHAANGGQEIQLHRCNASVSKDEHKKVLGVFNFNHTIIFSKSKKYSFSENYGITFELKNTNKFLTFIIYKLDISFKDYYTTDNIHCQLRAECNQPKASIESFFCGLIYYDEFTGCKVSMIQHHWKYFKNRTKDLVTTKNICIVVFIMVFLAVSIITLMILKKKLNTNEIIKQKINKELTKITQLKI</sequence>
<evidence type="ECO:0008006" key="4">
    <source>
        <dbReference type="Google" id="ProtNLM"/>
    </source>
</evidence>
<evidence type="ECO:0000313" key="2">
    <source>
        <dbReference type="EMBL" id="KII66508.1"/>
    </source>
</evidence>
<feature type="transmembrane region" description="Helical" evidence="1">
    <location>
        <begin position="234"/>
        <end position="252"/>
    </location>
</feature>